<keyword evidence="6" id="KW-0769">Symport</keyword>
<gene>
    <name evidence="13" type="ORF">METZ01_LOCUS125109</name>
</gene>
<feature type="transmembrane region" description="Helical" evidence="12">
    <location>
        <begin position="146"/>
        <end position="163"/>
    </location>
</feature>
<evidence type="ECO:0000256" key="6">
    <source>
        <dbReference type="ARBA" id="ARBA00022847"/>
    </source>
</evidence>
<comment type="similarity">
    <text evidence="2">Belongs to the sodium:solute symporter (SSF) (TC 2.A.21) family.</text>
</comment>
<dbReference type="GO" id="GO:0005886">
    <property type="term" value="C:plasma membrane"/>
    <property type="evidence" value="ECO:0007669"/>
    <property type="project" value="UniProtKB-SubCell"/>
</dbReference>
<protein>
    <submittedName>
        <fullName evidence="13">Uncharacterized protein</fullName>
    </submittedName>
</protein>
<dbReference type="Pfam" id="PF00474">
    <property type="entry name" value="SSF"/>
    <property type="match status" value="1"/>
</dbReference>
<evidence type="ECO:0000256" key="9">
    <source>
        <dbReference type="ARBA" id="ARBA00023065"/>
    </source>
</evidence>
<name>A0A381Y5J5_9ZZZZ</name>
<organism evidence="13">
    <name type="scientific">marine metagenome</name>
    <dbReference type="NCBI Taxonomy" id="408172"/>
    <lineage>
        <taxon>unclassified sequences</taxon>
        <taxon>metagenomes</taxon>
        <taxon>ecological metagenomes</taxon>
    </lineage>
</organism>
<accession>A0A381Y5J5</accession>
<evidence type="ECO:0000256" key="10">
    <source>
        <dbReference type="ARBA" id="ARBA00023136"/>
    </source>
</evidence>
<keyword evidence="8" id="KW-0915">Sodium</keyword>
<keyword evidence="4" id="KW-1003">Cell membrane</keyword>
<feature type="transmembrane region" description="Helical" evidence="12">
    <location>
        <begin position="119"/>
        <end position="141"/>
    </location>
</feature>
<dbReference type="AlphaFoldDB" id="A0A381Y5J5"/>
<keyword evidence="3" id="KW-0813">Transport</keyword>
<feature type="transmembrane region" description="Helical" evidence="12">
    <location>
        <begin position="93"/>
        <end position="113"/>
    </location>
</feature>
<evidence type="ECO:0000256" key="7">
    <source>
        <dbReference type="ARBA" id="ARBA00022989"/>
    </source>
</evidence>
<reference evidence="13" key="1">
    <citation type="submission" date="2018-05" db="EMBL/GenBank/DDBJ databases">
        <authorList>
            <person name="Lanie J.A."/>
            <person name="Ng W.-L."/>
            <person name="Kazmierczak K.M."/>
            <person name="Andrzejewski T.M."/>
            <person name="Davidsen T.M."/>
            <person name="Wayne K.J."/>
            <person name="Tettelin H."/>
            <person name="Glass J.I."/>
            <person name="Rusch D."/>
            <person name="Podicherti R."/>
            <person name="Tsui H.-C.T."/>
            <person name="Winkler M.E."/>
        </authorList>
    </citation>
    <scope>NUCLEOTIDE SEQUENCE</scope>
</reference>
<dbReference type="InterPro" id="IPR038377">
    <property type="entry name" value="Na/Glc_symporter_sf"/>
</dbReference>
<evidence type="ECO:0000256" key="2">
    <source>
        <dbReference type="ARBA" id="ARBA00006434"/>
    </source>
</evidence>
<evidence type="ECO:0000256" key="12">
    <source>
        <dbReference type="SAM" id="Phobius"/>
    </source>
</evidence>
<evidence type="ECO:0000313" key="13">
    <source>
        <dbReference type="EMBL" id="SVA72255.1"/>
    </source>
</evidence>
<keyword evidence="11" id="KW-0739">Sodium transport</keyword>
<sequence length="209" mass="22233">MVMYSIMILAAVMVIVPVGKMSFPNLQDADQIFLEVMKNQFPPLVRGLAVAAVIAAVMSTTDALLLACSSAISHDLLGGYLKEHVSEKTENRINVAIVWVVGIVAMIFAYSPPKLITEFYSAAIGMLSAGLFVPVVAGLWWKKANLFGGIASIVMGVGAYLTVQFNPDAPPLAAILYGLPASALAMVVFSQFGSITSNDIQSTIEGLHR</sequence>
<dbReference type="PROSITE" id="PS50283">
    <property type="entry name" value="NA_SOLUT_SYMP_3"/>
    <property type="match status" value="1"/>
</dbReference>
<evidence type="ECO:0000256" key="1">
    <source>
        <dbReference type="ARBA" id="ARBA00004651"/>
    </source>
</evidence>
<proteinExistence type="inferred from homology"/>
<keyword evidence="7 12" id="KW-1133">Transmembrane helix</keyword>
<evidence type="ECO:0000256" key="11">
    <source>
        <dbReference type="ARBA" id="ARBA00023201"/>
    </source>
</evidence>
<dbReference type="InterPro" id="IPR001734">
    <property type="entry name" value="Na/solute_symporter"/>
</dbReference>
<dbReference type="InterPro" id="IPR050277">
    <property type="entry name" value="Sodium:Solute_Symporter"/>
</dbReference>
<dbReference type="PANTHER" id="PTHR48086:SF3">
    <property type="entry name" value="SODIUM_PROLINE SYMPORTER"/>
    <property type="match status" value="1"/>
</dbReference>
<evidence type="ECO:0000256" key="8">
    <source>
        <dbReference type="ARBA" id="ARBA00023053"/>
    </source>
</evidence>
<comment type="subcellular location">
    <subcellularLocation>
        <location evidence="1">Cell membrane</location>
        <topology evidence="1">Multi-pass membrane protein</topology>
    </subcellularLocation>
</comment>
<keyword evidence="9" id="KW-0406">Ion transport</keyword>
<keyword evidence="5 12" id="KW-0812">Transmembrane</keyword>
<dbReference type="PANTHER" id="PTHR48086">
    <property type="entry name" value="SODIUM/PROLINE SYMPORTER-RELATED"/>
    <property type="match status" value="1"/>
</dbReference>
<dbReference type="GO" id="GO:0015293">
    <property type="term" value="F:symporter activity"/>
    <property type="evidence" value="ECO:0007669"/>
    <property type="project" value="UniProtKB-KW"/>
</dbReference>
<evidence type="ECO:0000256" key="5">
    <source>
        <dbReference type="ARBA" id="ARBA00022692"/>
    </source>
</evidence>
<dbReference type="EMBL" id="UINC01017432">
    <property type="protein sequence ID" value="SVA72255.1"/>
    <property type="molecule type" value="Genomic_DNA"/>
</dbReference>
<dbReference type="GO" id="GO:0006814">
    <property type="term" value="P:sodium ion transport"/>
    <property type="evidence" value="ECO:0007669"/>
    <property type="project" value="UniProtKB-KW"/>
</dbReference>
<keyword evidence="10 12" id="KW-0472">Membrane</keyword>
<feature type="transmembrane region" description="Helical" evidence="12">
    <location>
        <begin position="169"/>
        <end position="189"/>
    </location>
</feature>
<evidence type="ECO:0000256" key="3">
    <source>
        <dbReference type="ARBA" id="ARBA00022448"/>
    </source>
</evidence>
<dbReference type="Gene3D" id="1.20.1730.10">
    <property type="entry name" value="Sodium/glucose cotransporter"/>
    <property type="match status" value="1"/>
</dbReference>
<evidence type="ECO:0000256" key="4">
    <source>
        <dbReference type="ARBA" id="ARBA00022475"/>
    </source>
</evidence>
<feature type="transmembrane region" description="Helical" evidence="12">
    <location>
        <begin position="48"/>
        <end position="72"/>
    </location>
</feature>